<name>A0A917FLT9_9NOCA</name>
<reference evidence="1" key="1">
    <citation type="journal article" date="2014" name="Int. J. Syst. Evol. Microbiol.">
        <title>Complete genome sequence of Corynebacterium casei LMG S-19264T (=DSM 44701T), isolated from a smear-ripened cheese.</title>
        <authorList>
            <consortium name="US DOE Joint Genome Institute (JGI-PGF)"/>
            <person name="Walter F."/>
            <person name="Albersmeier A."/>
            <person name="Kalinowski J."/>
            <person name="Ruckert C."/>
        </authorList>
    </citation>
    <scope>NUCLEOTIDE SEQUENCE</scope>
    <source>
        <strain evidence="1">CCM 7905</strain>
    </source>
</reference>
<gene>
    <name evidence="1" type="ORF">GCM10007304_00410</name>
</gene>
<dbReference type="EMBL" id="BMCU01000001">
    <property type="protein sequence ID" value="GGF90437.1"/>
    <property type="molecule type" value="Genomic_DNA"/>
</dbReference>
<comment type="caution">
    <text evidence="1">The sequence shown here is derived from an EMBL/GenBank/DDBJ whole genome shotgun (WGS) entry which is preliminary data.</text>
</comment>
<evidence type="ECO:0000313" key="1">
    <source>
        <dbReference type="EMBL" id="GGF90437.1"/>
    </source>
</evidence>
<dbReference type="Pfam" id="PF20102">
    <property type="entry name" value="DUF6492"/>
    <property type="match status" value="1"/>
</dbReference>
<evidence type="ECO:0000313" key="2">
    <source>
        <dbReference type="Proteomes" id="UP000654257"/>
    </source>
</evidence>
<keyword evidence="2" id="KW-1185">Reference proteome</keyword>
<protein>
    <submittedName>
        <fullName evidence="1">Uncharacterized protein</fullName>
    </submittedName>
</protein>
<dbReference type="Proteomes" id="UP000654257">
    <property type="component" value="Unassembled WGS sequence"/>
</dbReference>
<dbReference type="AlphaFoldDB" id="A0A917FLT9"/>
<sequence length="305" mass="34253">MTSLDILTPSYRPDFELFEDLHNSVLRFTDSARHRVVVPSGDLELFRSIRSPRLDVTSVDAFLPRTMFSVRPATRWTSKVGPLEKISKIHAIDARQPWPPLRGWILQQIVKLAAAAASTADTVLIIDSDVSLIAELSHRDVRRGSATRFYADPAGVTLAMTEHQRWHDNARRLLGLQATQPHVRPDYIAGFITWEPAVVRDMLAHVSSVAGKTWLRAVSGSLHFSECTLYGTYMDHIADEARRAYTRPTTRCASHWDPVSLTASSAEHLIDDIDSNDVALQIQSTSRTPIDLRRTLIADAIARRR</sequence>
<dbReference type="RefSeq" id="WP_188542714.1">
    <property type="nucleotide sequence ID" value="NZ_BMCU01000001.1"/>
</dbReference>
<accession>A0A917FLT9</accession>
<organism evidence="1 2">
    <name type="scientific">Rhodococcoides trifolii</name>
    <dbReference type="NCBI Taxonomy" id="908250"/>
    <lineage>
        <taxon>Bacteria</taxon>
        <taxon>Bacillati</taxon>
        <taxon>Actinomycetota</taxon>
        <taxon>Actinomycetes</taxon>
        <taxon>Mycobacteriales</taxon>
        <taxon>Nocardiaceae</taxon>
        <taxon>Rhodococcoides</taxon>
    </lineage>
</organism>
<reference evidence="1" key="2">
    <citation type="submission" date="2020-09" db="EMBL/GenBank/DDBJ databases">
        <authorList>
            <person name="Sun Q."/>
            <person name="Sedlacek I."/>
        </authorList>
    </citation>
    <scope>NUCLEOTIDE SEQUENCE</scope>
    <source>
        <strain evidence="1">CCM 7905</strain>
    </source>
</reference>
<dbReference type="InterPro" id="IPR045499">
    <property type="entry name" value="DUF6492"/>
</dbReference>
<proteinExistence type="predicted"/>